<gene>
    <name evidence="13" type="ORF">AJ80_07637</name>
</gene>
<keyword evidence="7" id="KW-0449">Lipoprotein</keyword>
<comment type="catalytic activity">
    <reaction evidence="9 10">
        <text>L-cysteinyl-[protein] + hexadecanoyl-CoA = S-hexadecanoyl-L-cysteinyl-[protein] + CoA</text>
        <dbReference type="Rhea" id="RHEA:36683"/>
        <dbReference type="Rhea" id="RHEA-COMP:10131"/>
        <dbReference type="Rhea" id="RHEA-COMP:11032"/>
        <dbReference type="ChEBI" id="CHEBI:29950"/>
        <dbReference type="ChEBI" id="CHEBI:57287"/>
        <dbReference type="ChEBI" id="CHEBI:57379"/>
        <dbReference type="ChEBI" id="CHEBI:74151"/>
        <dbReference type="EC" id="2.3.1.225"/>
    </reaction>
</comment>
<dbReference type="Pfam" id="PF01529">
    <property type="entry name" value="DHHC"/>
    <property type="match status" value="1"/>
</dbReference>
<sequence>MDAFASGTSDPLPPKRRPRSFARKCERVCSRIFTYFPLAFVYSLTTWAVSVEVRVGINPGGSKWIGTTTSIVGFILYLLADISYTVAVFTDPGNPLGDGKGKTGGRGNYSHLPTTETPQHSALTVSSTGGTRFCRKCQCSKPDRTHHCSTCKRCVLKMDHHCPWLATCVGLHNYKAFLLFLVYTSLFCWVCFAVSGTWTWNELLDNTEFVDTAMPISIVLLAVISGIIGLVLTGFTIWHISLAWRGLTTIECLEKTRYLAPVRQTFDRQRMEGHWAAPNASNGAPDGSLTRTLQGYGQQILDAHANAIPGVTRAEEGEERPSPPVQSRGHDPEQGRFYQSTDPYHYQTPAQQSLHYSYEEMEREREMERYEDYLNEQETEKLPNAFDLGWRRNFVHLLGEKPLLWPLPICNTTGDGWHWEPSQKWLDVKQRIEQRRLARWGEFQHQRQQQYQFDNTHYPQESRHSQNNSYRGYPPSDSFNANGGAHRGRDFNSVDNTPRPGTGVSMKTLRPMSPRPRPGEEDFDDPSLDRYSTSSDEAFLRRNGQPGGPRRNSTKGSKHRGSPTKPRVNSAAEGQQDEWRDWD</sequence>
<organism evidence="13 14">
    <name type="scientific">Polytolypa hystricis (strain UAMH7299)</name>
    <dbReference type="NCBI Taxonomy" id="1447883"/>
    <lineage>
        <taxon>Eukaryota</taxon>
        <taxon>Fungi</taxon>
        <taxon>Dikarya</taxon>
        <taxon>Ascomycota</taxon>
        <taxon>Pezizomycotina</taxon>
        <taxon>Eurotiomycetes</taxon>
        <taxon>Eurotiomycetidae</taxon>
        <taxon>Onygenales</taxon>
        <taxon>Onygenales incertae sedis</taxon>
        <taxon>Polytolypa</taxon>
    </lineage>
</organism>
<feature type="region of interest" description="Disordered" evidence="11">
    <location>
        <begin position="313"/>
        <end position="344"/>
    </location>
</feature>
<dbReference type="OrthoDB" id="302728at2759"/>
<feature type="compositionally biased region" description="Polar residues" evidence="11">
    <location>
        <begin position="457"/>
        <end position="470"/>
    </location>
</feature>
<dbReference type="EC" id="2.3.1.225" evidence="10"/>
<evidence type="ECO:0000259" key="12">
    <source>
        <dbReference type="Pfam" id="PF01529"/>
    </source>
</evidence>
<dbReference type="InterPro" id="IPR039859">
    <property type="entry name" value="PFA4/ZDH16/20/ERF2-like"/>
</dbReference>
<feature type="transmembrane region" description="Helical" evidence="10">
    <location>
        <begin position="71"/>
        <end position="90"/>
    </location>
</feature>
<evidence type="ECO:0000256" key="6">
    <source>
        <dbReference type="ARBA" id="ARBA00023139"/>
    </source>
</evidence>
<evidence type="ECO:0000256" key="8">
    <source>
        <dbReference type="ARBA" id="ARBA00023315"/>
    </source>
</evidence>
<feature type="domain" description="Palmitoyltransferase DHHC" evidence="12">
    <location>
        <begin position="130"/>
        <end position="254"/>
    </location>
</feature>
<feature type="compositionally biased region" description="Basic residues" evidence="11">
    <location>
        <begin position="552"/>
        <end position="562"/>
    </location>
</feature>
<dbReference type="GO" id="GO:0019706">
    <property type="term" value="F:protein-cysteine S-palmitoyltransferase activity"/>
    <property type="evidence" value="ECO:0007669"/>
    <property type="project" value="UniProtKB-EC"/>
</dbReference>
<evidence type="ECO:0000313" key="13">
    <source>
        <dbReference type="EMBL" id="PGH09686.1"/>
    </source>
</evidence>
<name>A0A2B7XKK0_POLH7</name>
<proteinExistence type="inferred from homology"/>
<feature type="region of interest" description="Disordered" evidence="11">
    <location>
        <begin position="457"/>
        <end position="583"/>
    </location>
</feature>
<evidence type="ECO:0000256" key="10">
    <source>
        <dbReference type="RuleBase" id="RU079119"/>
    </source>
</evidence>
<evidence type="ECO:0000256" key="11">
    <source>
        <dbReference type="SAM" id="MobiDB-lite"/>
    </source>
</evidence>
<evidence type="ECO:0000256" key="3">
    <source>
        <dbReference type="ARBA" id="ARBA00022692"/>
    </source>
</evidence>
<reference evidence="13 14" key="1">
    <citation type="submission" date="2017-10" db="EMBL/GenBank/DDBJ databases">
        <title>Comparative genomics in systemic dimorphic fungi from Ajellomycetaceae.</title>
        <authorList>
            <person name="Munoz J.F."/>
            <person name="Mcewen J.G."/>
            <person name="Clay O.K."/>
            <person name="Cuomo C.A."/>
        </authorList>
    </citation>
    <scope>NUCLEOTIDE SEQUENCE [LARGE SCALE GENOMIC DNA]</scope>
    <source>
        <strain evidence="13 14">UAMH7299</strain>
    </source>
</reference>
<dbReference type="STRING" id="1447883.A0A2B7XKK0"/>
<keyword evidence="6" id="KW-0564">Palmitate</keyword>
<evidence type="ECO:0000256" key="2">
    <source>
        <dbReference type="ARBA" id="ARBA00022679"/>
    </source>
</evidence>
<keyword evidence="3 10" id="KW-0812">Transmembrane</keyword>
<comment type="similarity">
    <text evidence="10">Belongs to the DHHC palmitoyltransferase family.</text>
</comment>
<keyword evidence="8 10" id="KW-0012">Acyltransferase</keyword>
<dbReference type="Proteomes" id="UP000224634">
    <property type="component" value="Unassembled WGS sequence"/>
</dbReference>
<comment type="subcellular location">
    <subcellularLocation>
        <location evidence="1">Membrane</location>
        <topology evidence="1">Multi-pass membrane protein</topology>
    </subcellularLocation>
</comment>
<dbReference type="EMBL" id="PDNA01000151">
    <property type="protein sequence ID" value="PGH09686.1"/>
    <property type="molecule type" value="Genomic_DNA"/>
</dbReference>
<keyword evidence="14" id="KW-1185">Reference proteome</keyword>
<comment type="domain">
    <text evidence="10">The DHHC domain is required for palmitoyltransferase activity.</text>
</comment>
<feature type="transmembrane region" description="Helical" evidence="10">
    <location>
        <begin position="212"/>
        <end position="238"/>
    </location>
</feature>
<dbReference type="PANTHER" id="PTHR12246">
    <property type="entry name" value="PALMITOYLTRANSFERASE ZDHHC16"/>
    <property type="match status" value="1"/>
</dbReference>
<evidence type="ECO:0000313" key="14">
    <source>
        <dbReference type="Proteomes" id="UP000224634"/>
    </source>
</evidence>
<evidence type="ECO:0000256" key="4">
    <source>
        <dbReference type="ARBA" id="ARBA00022989"/>
    </source>
</evidence>
<dbReference type="InterPro" id="IPR001594">
    <property type="entry name" value="Palmitoyltrfase_DHHC"/>
</dbReference>
<keyword evidence="2 10" id="KW-0808">Transferase</keyword>
<feature type="transmembrane region" description="Helical" evidence="10">
    <location>
        <begin position="177"/>
        <end position="200"/>
    </location>
</feature>
<evidence type="ECO:0000256" key="5">
    <source>
        <dbReference type="ARBA" id="ARBA00023136"/>
    </source>
</evidence>
<dbReference type="GO" id="GO:0016020">
    <property type="term" value="C:membrane"/>
    <property type="evidence" value="ECO:0007669"/>
    <property type="project" value="UniProtKB-SubCell"/>
</dbReference>
<accession>A0A2B7XKK0</accession>
<comment type="caution">
    <text evidence="13">The sequence shown here is derived from an EMBL/GenBank/DDBJ whole genome shotgun (WGS) entry which is preliminary data.</text>
</comment>
<feature type="transmembrane region" description="Helical" evidence="10">
    <location>
        <begin position="32"/>
        <end position="51"/>
    </location>
</feature>
<evidence type="ECO:0000256" key="9">
    <source>
        <dbReference type="ARBA" id="ARBA00048048"/>
    </source>
</evidence>
<dbReference type="PROSITE" id="PS50216">
    <property type="entry name" value="DHHC"/>
    <property type="match status" value="1"/>
</dbReference>
<keyword evidence="5 10" id="KW-0472">Membrane</keyword>
<feature type="compositionally biased region" description="Low complexity" evidence="11">
    <location>
        <begin position="541"/>
        <end position="551"/>
    </location>
</feature>
<dbReference type="AlphaFoldDB" id="A0A2B7XKK0"/>
<protein>
    <recommendedName>
        <fullName evidence="10">Palmitoyltransferase</fullName>
        <ecNumber evidence="10">2.3.1.225</ecNumber>
    </recommendedName>
</protein>
<evidence type="ECO:0000256" key="1">
    <source>
        <dbReference type="ARBA" id="ARBA00004141"/>
    </source>
</evidence>
<evidence type="ECO:0000256" key="7">
    <source>
        <dbReference type="ARBA" id="ARBA00023288"/>
    </source>
</evidence>
<keyword evidence="4 10" id="KW-1133">Transmembrane helix</keyword>